<keyword evidence="1" id="KW-0328">Glycosyltransferase</keyword>
<dbReference type="PANTHER" id="PTHR12526">
    <property type="entry name" value="GLYCOSYLTRANSFERASE"/>
    <property type="match status" value="1"/>
</dbReference>
<dbReference type="Pfam" id="PF00534">
    <property type="entry name" value="Glycos_transf_1"/>
    <property type="match status" value="1"/>
</dbReference>
<evidence type="ECO:0000256" key="2">
    <source>
        <dbReference type="ARBA" id="ARBA00022679"/>
    </source>
</evidence>
<dbReference type="OrthoDB" id="506201at2"/>
<dbReference type="SUPFAM" id="SSF53756">
    <property type="entry name" value="UDP-Glycosyltransferase/glycogen phosphorylase"/>
    <property type="match status" value="1"/>
</dbReference>
<dbReference type="Proteomes" id="UP000198863">
    <property type="component" value="Unassembled WGS sequence"/>
</dbReference>
<reference evidence="5" key="1">
    <citation type="submission" date="2016-10" db="EMBL/GenBank/DDBJ databases">
        <authorList>
            <person name="Varghese N."/>
            <person name="Submissions S."/>
        </authorList>
    </citation>
    <scope>NUCLEOTIDE SEQUENCE [LARGE SCALE GENOMIC DNA]</scope>
    <source>
        <strain evidence="5">DSM 44526</strain>
    </source>
</reference>
<name>A0A1G7MUG8_9ACTN</name>
<accession>A0A1G7MUG8</accession>
<proteinExistence type="predicted"/>
<keyword evidence="2 4" id="KW-0808">Transferase</keyword>
<dbReference type="EMBL" id="FNCF01000001">
    <property type="protein sequence ID" value="SDF65394.1"/>
    <property type="molecule type" value="Genomic_DNA"/>
</dbReference>
<organism evidence="4 5">
    <name type="scientific">Klenkia brasiliensis</name>
    <dbReference type="NCBI Taxonomy" id="333142"/>
    <lineage>
        <taxon>Bacteria</taxon>
        <taxon>Bacillati</taxon>
        <taxon>Actinomycetota</taxon>
        <taxon>Actinomycetes</taxon>
        <taxon>Geodermatophilales</taxon>
        <taxon>Geodermatophilaceae</taxon>
        <taxon>Klenkia</taxon>
    </lineage>
</organism>
<keyword evidence="5" id="KW-1185">Reference proteome</keyword>
<dbReference type="AlphaFoldDB" id="A0A1G7MUG8"/>
<sequence length="372" mass="38317">MRILLLLSDLGDNGAHRVALERALAWQRAGDEVALLSLVHPGPGDLAVPRELRLLFATDDPRPLRVALPAGLARARRWAARADVVVSATEIGLGLLVATAAARAARRPVSVLVQSDPAHALASYVPPWAQPPTRAALATATQAVCVGVDLAARVAPLRHDRETVAVPNAVPGPEVAAAARRGPRRDPGAPPLVVGCGRLTRQKGFDLLLEAVAAARGLGAPAVEVVVLGEGDDRTALEAQAERLLGPGVVAFPGHVADPHAVVGTADVFVLPSRWEGYALALVEALAAGTPCVALDCPTGPREVLADGAFGALVPAEDVPALARALADHLADPAPLRAAAARAVVEAPRMFDPAAAAAEHRAALARLVDGRR</sequence>
<dbReference type="GO" id="GO:0016757">
    <property type="term" value="F:glycosyltransferase activity"/>
    <property type="evidence" value="ECO:0007669"/>
    <property type="project" value="UniProtKB-KW"/>
</dbReference>
<protein>
    <submittedName>
        <fullName evidence="4">Glycosyltransferase involved in cell wall bisynthesis</fullName>
    </submittedName>
</protein>
<gene>
    <name evidence="4" type="ORF">SAMN05660324_0786</name>
</gene>
<evidence type="ECO:0000256" key="1">
    <source>
        <dbReference type="ARBA" id="ARBA00022676"/>
    </source>
</evidence>
<dbReference type="RefSeq" id="WP_131801396.1">
    <property type="nucleotide sequence ID" value="NZ_FNCF01000001.1"/>
</dbReference>
<dbReference type="Gene3D" id="3.40.50.2000">
    <property type="entry name" value="Glycogen Phosphorylase B"/>
    <property type="match status" value="2"/>
</dbReference>
<dbReference type="InterPro" id="IPR001296">
    <property type="entry name" value="Glyco_trans_1"/>
</dbReference>
<evidence type="ECO:0000313" key="5">
    <source>
        <dbReference type="Proteomes" id="UP000198863"/>
    </source>
</evidence>
<feature type="domain" description="Glycosyl transferase family 1" evidence="3">
    <location>
        <begin position="188"/>
        <end position="340"/>
    </location>
</feature>
<evidence type="ECO:0000313" key="4">
    <source>
        <dbReference type="EMBL" id="SDF65394.1"/>
    </source>
</evidence>
<dbReference type="PANTHER" id="PTHR12526:SF510">
    <property type="entry name" value="D-INOSITOL 3-PHOSPHATE GLYCOSYLTRANSFERASE"/>
    <property type="match status" value="1"/>
</dbReference>
<evidence type="ECO:0000259" key="3">
    <source>
        <dbReference type="Pfam" id="PF00534"/>
    </source>
</evidence>